<dbReference type="Proteomes" id="UP000651475">
    <property type="component" value="Unassembled WGS sequence"/>
</dbReference>
<dbReference type="SUPFAM" id="SSF159127">
    <property type="entry name" value="HupF/HypC-like"/>
    <property type="match status" value="1"/>
</dbReference>
<protein>
    <submittedName>
        <fullName evidence="2">HypC/HybG/HupF family hydrogenase formation chaperone</fullName>
    </submittedName>
</protein>
<accession>A0ABR7DR89</accession>
<dbReference type="NCBIfam" id="TIGR00074">
    <property type="entry name" value="hypC_hupF"/>
    <property type="match status" value="1"/>
</dbReference>
<dbReference type="PRINTS" id="PR00445">
    <property type="entry name" value="HUPFHYPC"/>
</dbReference>
<evidence type="ECO:0000313" key="2">
    <source>
        <dbReference type="EMBL" id="MBC5633945.1"/>
    </source>
</evidence>
<sequence>MCLAIPGRILSLDDSIPELKMAKVDFSGIVKNICVQWVDVSIGDYVLAHAGMAISVVNAEEAEETLKDLKQLTIDC</sequence>
<evidence type="ECO:0000313" key="3">
    <source>
        <dbReference type="Proteomes" id="UP000651475"/>
    </source>
</evidence>
<organism evidence="2 3">
    <name type="scientific">Parabacteroides hominis</name>
    <dbReference type="NCBI Taxonomy" id="2763057"/>
    <lineage>
        <taxon>Bacteria</taxon>
        <taxon>Pseudomonadati</taxon>
        <taxon>Bacteroidota</taxon>
        <taxon>Bacteroidia</taxon>
        <taxon>Bacteroidales</taxon>
        <taxon>Tannerellaceae</taxon>
        <taxon>Parabacteroides</taxon>
    </lineage>
</organism>
<proteinExistence type="inferred from homology"/>
<gene>
    <name evidence="2" type="ORF">H8S65_14395</name>
</gene>
<keyword evidence="3" id="KW-1185">Reference proteome</keyword>
<comment type="caution">
    <text evidence="2">The sequence shown here is derived from an EMBL/GenBank/DDBJ whole genome shotgun (WGS) entry which is preliminary data.</text>
</comment>
<reference evidence="2 3" key="1">
    <citation type="submission" date="2020-08" db="EMBL/GenBank/DDBJ databases">
        <title>Genome public.</title>
        <authorList>
            <person name="Liu C."/>
            <person name="Sun Q."/>
        </authorList>
    </citation>
    <scope>NUCLEOTIDE SEQUENCE [LARGE SCALE GENOMIC DNA]</scope>
    <source>
        <strain evidence="2 3">NSJ-79</strain>
    </source>
</reference>
<dbReference type="PROSITE" id="PS01097">
    <property type="entry name" value="HUPF_HYPC"/>
    <property type="match status" value="1"/>
</dbReference>
<dbReference type="Gene3D" id="2.30.30.140">
    <property type="match status" value="1"/>
</dbReference>
<comment type="similarity">
    <text evidence="1">Belongs to the HupF/HypC family.</text>
</comment>
<dbReference type="RefSeq" id="WP_186930608.1">
    <property type="nucleotide sequence ID" value="NZ_JACOOJ010000028.1"/>
</dbReference>
<dbReference type="Pfam" id="PF01455">
    <property type="entry name" value="HupF_HypC"/>
    <property type="match status" value="1"/>
</dbReference>
<dbReference type="PANTHER" id="PTHR35177">
    <property type="entry name" value="HYDROGENASE MATURATION FACTOR HYBG"/>
    <property type="match status" value="1"/>
</dbReference>
<dbReference type="PANTHER" id="PTHR35177:SF2">
    <property type="entry name" value="HYDROGENASE MATURATION FACTOR HYBG"/>
    <property type="match status" value="1"/>
</dbReference>
<dbReference type="EMBL" id="JACOOJ010000028">
    <property type="protein sequence ID" value="MBC5633945.1"/>
    <property type="molecule type" value="Genomic_DNA"/>
</dbReference>
<name>A0ABR7DR89_9BACT</name>
<evidence type="ECO:0000256" key="1">
    <source>
        <dbReference type="ARBA" id="ARBA00006018"/>
    </source>
</evidence>
<dbReference type="InterPro" id="IPR001109">
    <property type="entry name" value="Hydrogenase_HupF/HypC"/>
</dbReference>
<dbReference type="InterPro" id="IPR019812">
    <property type="entry name" value="Hydgase_assmbl_chp_CS"/>
</dbReference>